<sequence>MHWQCEHCNREFSKSYALTQHVSQKHSHLQSSPNQEVSNEQVDDDIWDLPEDYPNYDSSEYGPSFATESYEIGLEDYEGASFDEAFQDLYHPRTVEWPNDAYHEFMEIINKYQLLNSAGKEFLDDTIVPYMMFKEVPVKTFQNVEYVFYYRPLIKTIKSLLMIDSINQSLVLQYEDKKEHLLSLILYSDATTLDHMEKSSGHPMFLSLGNIPNHQRNKPESKVLIGYLSILKAMDSKTKNSDKF</sequence>
<keyword evidence="1" id="KW-0479">Metal-binding</keyword>
<keyword evidence="1" id="KW-0863">Zinc-finger</keyword>
<dbReference type="GO" id="GO:0008270">
    <property type="term" value="F:zinc ion binding"/>
    <property type="evidence" value="ECO:0007669"/>
    <property type="project" value="UniProtKB-KW"/>
</dbReference>
<dbReference type="Proteomes" id="UP000266673">
    <property type="component" value="Unassembled WGS sequence"/>
</dbReference>
<reference evidence="3 4" key="1">
    <citation type="submission" date="2018-06" db="EMBL/GenBank/DDBJ databases">
        <title>Comparative genomics reveals the genomic features of Rhizophagus irregularis, R. cerebriforme, R. diaphanum and Gigaspora rosea, and their symbiotic lifestyle signature.</title>
        <authorList>
            <person name="Morin E."/>
            <person name="San Clemente H."/>
            <person name="Chen E.C.H."/>
            <person name="De La Providencia I."/>
            <person name="Hainaut M."/>
            <person name="Kuo A."/>
            <person name="Kohler A."/>
            <person name="Murat C."/>
            <person name="Tang N."/>
            <person name="Roy S."/>
            <person name="Loubradou J."/>
            <person name="Henrissat B."/>
            <person name="Grigoriev I.V."/>
            <person name="Corradi N."/>
            <person name="Roux C."/>
            <person name="Martin F.M."/>
        </authorList>
    </citation>
    <scope>NUCLEOTIDE SEQUENCE [LARGE SCALE GENOMIC DNA]</scope>
    <source>
        <strain evidence="3 4">DAOM 194757</strain>
    </source>
</reference>
<dbReference type="InterPro" id="IPR013087">
    <property type="entry name" value="Znf_C2H2_type"/>
</dbReference>
<evidence type="ECO:0000259" key="2">
    <source>
        <dbReference type="PROSITE" id="PS50157"/>
    </source>
</evidence>
<protein>
    <recommendedName>
        <fullName evidence="2">C2H2-type domain-containing protein</fullName>
    </recommendedName>
</protein>
<evidence type="ECO:0000313" key="4">
    <source>
        <dbReference type="Proteomes" id="UP000266673"/>
    </source>
</evidence>
<dbReference type="OrthoDB" id="2439173at2759"/>
<evidence type="ECO:0000256" key="1">
    <source>
        <dbReference type="PROSITE-ProRule" id="PRU00042"/>
    </source>
</evidence>
<dbReference type="InterPro" id="IPR041078">
    <property type="entry name" value="Plavaka"/>
</dbReference>
<dbReference type="STRING" id="44941.A0A397V389"/>
<accession>A0A397V389</accession>
<dbReference type="EMBL" id="QKWP01000638">
    <property type="protein sequence ID" value="RIB16994.1"/>
    <property type="molecule type" value="Genomic_DNA"/>
</dbReference>
<dbReference type="PROSITE" id="PS50157">
    <property type="entry name" value="ZINC_FINGER_C2H2_2"/>
    <property type="match status" value="1"/>
</dbReference>
<dbReference type="AlphaFoldDB" id="A0A397V389"/>
<organism evidence="3 4">
    <name type="scientific">Gigaspora rosea</name>
    <dbReference type="NCBI Taxonomy" id="44941"/>
    <lineage>
        <taxon>Eukaryota</taxon>
        <taxon>Fungi</taxon>
        <taxon>Fungi incertae sedis</taxon>
        <taxon>Mucoromycota</taxon>
        <taxon>Glomeromycotina</taxon>
        <taxon>Glomeromycetes</taxon>
        <taxon>Diversisporales</taxon>
        <taxon>Gigasporaceae</taxon>
        <taxon>Gigaspora</taxon>
    </lineage>
</organism>
<name>A0A397V389_9GLOM</name>
<proteinExistence type="predicted"/>
<dbReference type="Pfam" id="PF18759">
    <property type="entry name" value="Plavaka"/>
    <property type="match status" value="1"/>
</dbReference>
<keyword evidence="1" id="KW-0862">Zinc</keyword>
<feature type="domain" description="C2H2-type" evidence="2">
    <location>
        <begin position="3"/>
        <end position="33"/>
    </location>
</feature>
<keyword evidence="4" id="KW-1185">Reference proteome</keyword>
<comment type="caution">
    <text evidence="3">The sequence shown here is derived from an EMBL/GenBank/DDBJ whole genome shotgun (WGS) entry which is preliminary data.</text>
</comment>
<evidence type="ECO:0000313" key="3">
    <source>
        <dbReference type="EMBL" id="RIB16994.1"/>
    </source>
</evidence>
<dbReference type="PROSITE" id="PS00028">
    <property type="entry name" value="ZINC_FINGER_C2H2_1"/>
    <property type="match status" value="1"/>
</dbReference>
<gene>
    <name evidence="3" type="ORF">C2G38_2246681</name>
</gene>